<dbReference type="EMBL" id="UINC01133622">
    <property type="protein sequence ID" value="SVD16663.1"/>
    <property type="molecule type" value="Genomic_DNA"/>
</dbReference>
<dbReference type="InterPro" id="IPR017850">
    <property type="entry name" value="Alkaline_phosphatase_core_sf"/>
</dbReference>
<proteinExistence type="inferred from homology"/>
<protein>
    <recommendedName>
        <fullName evidence="3">Sulfatase N-terminal domain-containing protein</fullName>
    </recommendedName>
</protein>
<evidence type="ECO:0000256" key="1">
    <source>
        <dbReference type="ARBA" id="ARBA00008779"/>
    </source>
</evidence>
<dbReference type="GO" id="GO:0004065">
    <property type="term" value="F:arylsulfatase activity"/>
    <property type="evidence" value="ECO:0007669"/>
    <property type="project" value="TreeGrafter"/>
</dbReference>
<accession>A0A382T3V8</accession>
<dbReference type="InterPro" id="IPR050738">
    <property type="entry name" value="Sulfatase"/>
</dbReference>
<name>A0A382T3V8_9ZZZZ</name>
<comment type="similarity">
    <text evidence="1">Belongs to the sulfatase family.</text>
</comment>
<dbReference type="Gene3D" id="3.40.720.10">
    <property type="entry name" value="Alkaline Phosphatase, subunit A"/>
    <property type="match status" value="1"/>
</dbReference>
<dbReference type="PANTHER" id="PTHR42693:SF33">
    <property type="entry name" value="ARYLSULFATASE"/>
    <property type="match status" value="1"/>
</dbReference>
<dbReference type="PANTHER" id="PTHR42693">
    <property type="entry name" value="ARYLSULFATASE FAMILY MEMBER"/>
    <property type="match status" value="1"/>
</dbReference>
<dbReference type="SUPFAM" id="SSF53649">
    <property type="entry name" value="Alkaline phosphatase-like"/>
    <property type="match status" value="1"/>
</dbReference>
<gene>
    <name evidence="2" type="ORF">METZ01_LOCUS369517</name>
</gene>
<evidence type="ECO:0008006" key="3">
    <source>
        <dbReference type="Google" id="ProtNLM"/>
    </source>
</evidence>
<feature type="non-terminal residue" evidence="2">
    <location>
        <position position="60"/>
    </location>
</feature>
<organism evidence="2">
    <name type="scientific">marine metagenome</name>
    <dbReference type="NCBI Taxonomy" id="408172"/>
    <lineage>
        <taxon>unclassified sequences</taxon>
        <taxon>metagenomes</taxon>
        <taxon>ecological metagenomes</taxon>
    </lineage>
</organism>
<reference evidence="2" key="1">
    <citation type="submission" date="2018-05" db="EMBL/GenBank/DDBJ databases">
        <authorList>
            <person name="Lanie J.A."/>
            <person name="Ng W.-L."/>
            <person name="Kazmierczak K.M."/>
            <person name="Andrzejewski T.M."/>
            <person name="Davidsen T.M."/>
            <person name="Wayne K.J."/>
            <person name="Tettelin H."/>
            <person name="Glass J.I."/>
            <person name="Rusch D."/>
            <person name="Podicherti R."/>
            <person name="Tsui H.-C.T."/>
            <person name="Winkler M.E."/>
        </authorList>
    </citation>
    <scope>NUCLEOTIDE SEQUENCE</scope>
</reference>
<evidence type="ECO:0000313" key="2">
    <source>
        <dbReference type="EMBL" id="SVD16663.1"/>
    </source>
</evidence>
<dbReference type="AlphaFoldDB" id="A0A382T3V8"/>
<sequence>MRFCYALLTTALITAFSSQAAEKPNILFVLFDDMGYGEPTSYRPASLFKTPNIDRMAKEG</sequence>